<evidence type="ECO:0000313" key="1">
    <source>
        <dbReference type="Ensembl" id="ENSHHUP00000020917.1"/>
    </source>
</evidence>
<protein>
    <submittedName>
        <fullName evidence="1">Uncharacterized protein</fullName>
    </submittedName>
</protein>
<reference evidence="1" key="2">
    <citation type="submission" date="2025-08" db="UniProtKB">
        <authorList>
            <consortium name="Ensembl"/>
        </authorList>
    </citation>
    <scope>IDENTIFICATION</scope>
</reference>
<organism evidence="1 2">
    <name type="scientific">Hucho hucho</name>
    <name type="common">huchen</name>
    <dbReference type="NCBI Taxonomy" id="62062"/>
    <lineage>
        <taxon>Eukaryota</taxon>
        <taxon>Metazoa</taxon>
        <taxon>Chordata</taxon>
        <taxon>Craniata</taxon>
        <taxon>Vertebrata</taxon>
        <taxon>Euteleostomi</taxon>
        <taxon>Actinopterygii</taxon>
        <taxon>Neopterygii</taxon>
        <taxon>Teleostei</taxon>
        <taxon>Protacanthopterygii</taxon>
        <taxon>Salmoniformes</taxon>
        <taxon>Salmonidae</taxon>
        <taxon>Salmoninae</taxon>
        <taxon>Hucho</taxon>
    </lineage>
</organism>
<name>A0A4W5KW32_9TELE</name>
<sequence>MVLFYLQQRNPPVIPVLQEIYDEEEKPEVLVDGWNVYFYDDLNNLVSPSYQSISCGVCVCVCVALSLSLSRT</sequence>
<proteinExistence type="predicted"/>
<dbReference type="Proteomes" id="UP000314982">
    <property type="component" value="Unassembled WGS sequence"/>
</dbReference>
<reference evidence="2" key="1">
    <citation type="submission" date="2018-06" db="EMBL/GenBank/DDBJ databases">
        <title>Genome assembly of Danube salmon.</title>
        <authorList>
            <person name="Macqueen D.J."/>
            <person name="Gundappa M.K."/>
        </authorList>
    </citation>
    <scope>NUCLEOTIDE SEQUENCE [LARGE SCALE GENOMIC DNA]</scope>
</reference>
<dbReference type="Gene3D" id="1.10.1410.10">
    <property type="match status" value="1"/>
</dbReference>
<dbReference type="SUPFAM" id="SSF81631">
    <property type="entry name" value="PAP/OAS1 substrate-binding domain"/>
    <property type="match status" value="1"/>
</dbReference>
<dbReference type="Ensembl" id="ENSHHUT00000021705.1">
    <property type="protein sequence ID" value="ENSHHUP00000020917.1"/>
    <property type="gene ID" value="ENSHHUG00000013124.1"/>
</dbReference>
<dbReference type="AlphaFoldDB" id="A0A4W5KW32"/>
<accession>A0A4W5KW32</accession>
<reference evidence="1" key="3">
    <citation type="submission" date="2025-09" db="UniProtKB">
        <authorList>
            <consortium name="Ensembl"/>
        </authorList>
    </citation>
    <scope>IDENTIFICATION</scope>
</reference>
<evidence type="ECO:0000313" key="2">
    <source>
        <dbReference type="Proteomes" id="UP000314982"/>
    </source>
</evidence>
<dbReference type="STRING" id="62062.ENSHHUP00000020917"/>
<keyword evidence="2" id="KW-1185">Reference proteome</keyword>